<dbReference type="InterPro" id="IPR036366">
    <property type="entry name" value="PGBDSf"/>
</dbReference>
<dbReference type="EMBL" id="QNRK01000005">
    <property type="protein sequence ID" value="RBP16373.1"/>
    <property type="molecule type" value="Genomic_DNA"/>
</dbReference>
<reference evidence="3 4" key="1">
    <citation type="submission" date="2018-06" db="EMBL/GenBank/DDBJ databases">
        <title>Genomic Encyclopedia of Type Strains, Phase IV (KMG-IV): sequencing the most valuable type-strain genomes for metagenomic binning, comparative biology and taxonomic classification.</title>
        <authorList>
            <person name="Goeker M."/>
        </authorList>
    </citation>
    <scope>NUCLEOTIDE SEQUENCE [LARGE SCALE GENOMIC DNA]</scope>
    <source>
        <strain evidence="3 4">DSM 24875</strain>
    </source>
</reference>
<evidence type="ECO:0000313" key="4">
    <source>
        <dbReference type="Proteomes" id="UP000253529"/>
    </source>
</evidence>
<dbReference type="Gene3D" id="1.10.530.10">
    <property type="match status" value="1"/>
</dbReference>
<dbReference type="Proteomes" id="UP000253529">
    <property type="component" value="Unassembled WGS sequence"/>
</dbReference>
<dbReference type="GO" id="GO:0009253">
    <property type="term" value="P:peptidoglycan catabolic process"/>
    <property type="evidence" value="ECO:0007669"/>
    <property type="project" value="TreeGrafter"/>
</dbReference>
<dbReference type="Pfam" id="PF13406">
    <property type="entry name" value="SLT_2"/>
    <property type="match status" value="1"/>
</dbReference>
<comment type="caution">
    <text evidence="3">The sequence shown here is derived from an EMBL/GenBank/DDBJ whole genome shotgun (WGS) entry which is preliminary data.</text>
</comment>
<dbReference type="RefSeq" id="WP_245427333.1">
    <property type="nucleotide sequence ID" value="NZ_QNRK01000005.1"/>
</dbReference>
<protein>
    <submittedName>
        <fullName evidence="3">Lytic murein transglycosylase</fullName>
    </submittedName>
</protein>
<dbReference type="Gene3D" id="1.10.101.10">
    <property type="entry name" value="PGBD-like superfamily/PGBD"/>
    <property type="match status" value="1"/>
</dbReference>
<dbReference type="FunFam" id="1.10.8.350:FF:000001">
    <property type="entry name" value="Lytic murein transglycosylase B"/>
    <property type="match status" value="1"/>
</dbReference>
<sequence length="419" mass="45017">MARNGMRGARLRRRFRALARAVAILVLAGSVALADAPARRPPAARDLAFAGFVASLWPMAEILGVSRKTFNDAFAGVAFDPKVVAATRRQAEFTIPVRDYIAAAVSPDRIARGRVAAQTVSSWLDEAGQMYGVDPAILTGIWGLESDFGSSQGTFDVIRSLATLAFVRFRDTYFRDELLAALMILQNGDIAPRAMVGSWAGAMGQTQFMPSSFLEFAVDFTNDGRRDVWTSKADAIGSTARFLAANGWKRGLPWGFEVTLPPGFTLRDADSAAPAAFSDFAARGVVRADGKPLPAEGVGRLLMPTGLKGPIFLVTANFDVIKTYNSSTVYALAVALLGDEIVSRSGLRAPWPPSDRALGPNEVRNLQSRLKSLGYDPGAIDGMVGDTLRAAVRKYQERNGLPPDGYADVALLKRIESGQ</sequence>
<dbReference type="InterPro" id="IPR031304">
    <property type="entry name" value="SLT_2"/>
</dbReference>
<evidence type="ECO:0000313" key="3">
    <source>
        <dbReference type="EMBL" id="RBP16373.1"/>
    </source>
</evidence>
<name>A0A366FNV3_9HYPH</name>
<feature type="domain" description="Peptidoglycan binding-like" evidence="1">
    <location>
        <begin position="361"/>
        <end position="414"/>
    </location>
</feature>
<dbReference type="SUPFAM" id="SSF53955">
    <property type="entry name" value="Lysozyme-like"/>
    <property type="match status" value="1"/>
</dbReference>
<dbReference type="Pfam" id="PF01471">
    <property type="entry name" value="PG_binding_1"/>
    <property type="match status" value="1"/>
</dbReference>
<dbReference type="InterPro" id="IPR036365">
    <property type="entry name" value="PGBD-like_sf"/>
</dbReference>
<dbReference type="InterPro" id="IPR023346">
    <property type="entry name" value="Lysozyme-like_dom_sf"/>
</dbReference>
<evidence type="ECO:0000259" key="1">
    <source>
        <dbReference type="Pfam" id="PF01471"/>
    </source>
</evidence>
<feature type="domain" description="Transglycosylase SLT" evidence="2">
    <location>
        <begin position="49"/>
        <end position="339"/>
    </location>
</feature>
<dbReference type="InterPro" id="IPR002477">
    <property type="entry name" value="Peptidoglycan-bd-like"/>
</dbReference>
<keyword evidence="4" id="KW-1185">Reference proteome</keyword>
<dbReference type="GO" id="GO:0008933">
    <property type="term" value="F:peptidoglycan lytic transglycosylase activity"/>
    <property type="evidence" value="ECO:0007669"/>
    <property type="project" value="TreeGrafter"/>
</dbReference>
<dbReference type="NCBIfam" id="TIGR02283">
    <property type="entry name" value="MltB_2"/>
    <property type="match status" value="1"/>
</dbReference>
<dbReference type="InterPro" id="IPR011970">
    <property type="entry name" value="MltB_2"/>
</dbReference>
<dbReference type="Gene3D" id="1.10.8.350">
    <property type="entry name" value="Bacterial muramidase"/>
    <property type="match status" value="1"/>
</dbReference>
<proteinExistence type="predicted"/>
<accession>A0A366FNV3</accession>
<dbReference type="SUPFAM" id="SSF47090">
    <property type="entry name" value="PGBD-like"/>
    <property type="match status" value="1"/>
</dbReference>
<dbReference type="PANTHER" id="PTHR30163">
    <property type="entry name" value="MEMBRANE-BOUND LYTIC MUREIN TRANSGLYCOSYLASE B"/>
    <property type="match status" value="1"/>
</dbReference>
<gene>
    <name evidence="3" type="ORF">DFR50_10514</name>
</gene>
<dbReference type="PANTHER" id="PTHR30163:SF8">
    <property type="entry name" value="LYTIC MUREIN TRANSGLYCOSYLASE"/>
    <property type="match status" value="1"/>
</dbReference>
<dbReference type="CDD" id="cd13399">
    <property type="entry name" value="Slt35-like"/>
    <property type="match status" value="1"/>
</dbReference>
<evidence type="ECO:0000259" key="2">
    <source>
        <dbReference type="Pfam" id="PF13406"/>
    </source>
</evidence>
<dbReference type="AlphaFoldDB" id="A0A366FNV3"/>
<dbReference type="InterPro" id="IPR043426">
    <property type="entry name" value="MltB-like"/>
</dbReference>
<organism evidence="3 4">
    <name type="scientific">Roseiarcus fermentans</name>
    <dbReference type="NCBI Taxonomy" id="1473586"/>
    <lineage>
        <taxon>Bacteria</taxon>
        <taxon>Pseudomonadati</taxon>
        <taxon>Pseudomonadota</taxon>
        <taxon>Alphaproteobacteria</taxon>
        <taxon>Hyphomicrobiales</taxon>
        <taxon>Roseiarcaceae</taxon>
        <taxon>Roseiarcus</taxon>
    </lineage>
</organism>